<evidence type="ECO:0008006" key="3">
    <source>
        <dbReference type="Google" id="ProtNLM"/>
    </source>
</evidence>
<sequence length="255" mass="28579">MAVIPGLDRFAEWFTPHRDKYVLIGGCAASTVMEEAGLAFRATKDLDIVLVVEAIDAEFVHEFWRFVEAGGYAVRHQGDGKRCFYRFGKPTQEGFPKLLELFARQPDLFHPLREANGLTPIPIEDEVESLSAILLDDDAYHFLLEGRTEIGGVPLIDQDRLIPLKAQAWMELSDRRDAGEQIDSTNIRKHLKDVVRLSELLTPDRAVSLPPGMAASMRRFLERTAALSDADMTAFESRARFDQALGRVASTFGTQ</sequence>
<dbReference type="Proteomes" id="UP001430065">
    <property type="component" value="Unassembled WGS sequence"/>
</dbReference>
<name>A0ABS2JPI7_9GAMM</name>
<dbReference type="EMBL" id="JADIKC010000003">
    <property type="protein sequence ID" value="MBM7120936.1"/>
    <property type="molecule type" value="Genomic_DNA"/>
</dbReference>
<reference evidence="1 2" key="1">
    <citation type="submission" date="2020-10" db="EMBL/GenBank/DDBJ databases">
        <title>Phylogeny of dyella-like bacteria.</title>
        <authorList>
            <person name="Fu J."/>
        </authorList>
    </citation>
    <scope>NUCLEOTIDE SEQUENCE [LARGE SCALE GENOMIC DNA]</scope>
    <source>
        <strain evidence="1 2">THG-B117</strain>
    </source>
</reference>
<dbReference type="RefSeq" id="WP_204635368.1">
    <property type="nucleotide sequence ID" value="NZ_JADIKC010000003.1"/>
</dbReference>
<accession>A0ABS2JPI7</accession>
<gene>
    <name evidence="1" type="ORF">ISP20_07155</name>
</gene>
<protein>
    <recommendedName>
        <fullName evidence="3">Nucleotidyl transferase AbiEii/AbiGii toxin family protein</fullName>
    </recommendedName>
</protein>
<comment type="caution">
    <text evidence="1">The sequence shown here is derived from an EMBL/GenBank/DDBJ whole genome shotgun (WGS) entry which is preliminary data.</text>
</comment>
<proteinExistence type="predicted"/>
<keyword evidence="2" id="KW-1185">Reference proteome</keyword>
<evidence type="ECO:0000313" key="1">
    <source>
        <dbReference type="EMBL" id="MBM7120936.1"/>
    </source>
</evidence>
<evidence type="ECO:0000313" key="2">
    <source>
        <dbReference type="Proteomes" id="UP001430065"/>
    </source>
</evidence>
<organism evidence="1 2">
    <name type="scientific">Dyella kyungheensis</name>
    <dbReference type="NCBI Taxonomy" id="1242174"/>
    <lineage>
        <taxon>Bacteria</taxon>
        <taxon>Pseudomonadati</taxon>
        <taxon>Pseudomonadota</taxon>
        <taxon>Gammaproteobacteria</taxon>
        <taxon>Lysobacterales</taxon>
        <taxon>Rhodanobacteraceae</taxon>
        <taxon>Dyella</taxon>
    </lineage>
</organism>